<dbReference type="Gene3D" id="3.30.730.10">
    <property type="entry name" value="AP2/ERF domain"/>
    <property type="match status" value="2"/>
</dbReference>
<evidence type="ECO:0000256" key="2">
    <source>
        <dbReference type="ARBA" id="ARBA00023015"/>
    </source>
</evidence>
<reference evidence="7 8" key="1">
    <citation type="submission" date="2019-04" db="EMBL/GenBank/DDBJ databases">
        <title>An improved genome assembly and genetic linkage map for asparagus bean, Vigna unguiculata ssp. sesquipedialis.</title>
        <authorList>
            <person name="Xia Q."/>
            <person name="Zhang R."/>
            <person name="Dong Y."/>
        </authorList>
    </citation>
    <scope>NUCLEOTIDE SEQUENCE [LARGE SCALE GENOMIC DNA]</scope>
    <source>
        <tissue evidence="7">Leaf</tissue>
    </source>
</reference>
<keyword evidence="4" id="KW-0804">Transcription</keyword>
<protein>
    <submittedName>
        <fullName evidence="7">AP2-like factor</fullName>
    </submittedName>
</protein>
<name>A0A4D6KNI0_VIGUN</name>
<dbReference type="PANTHER" id="PTHR32467">
    <property type="entry name" value="AP2-LIKE ETHYLENE-RESPONSIVE TRANSCRIPTION FACTOR"/>
    <property type="match status" value="1"/>
</dbReference>
<dbReference type="InterPro" id="IPR016177">
    <property type="entry name" value="DNA-bd_dom_sf"/>
</dbReference>
<evidence type="ECO:0000313" key="8">
    <source>
        <dbReference type="Proteomes" id="UP000501690"/>
    </source>
</evidence>
<gene>
    <name evidence="7" type="ORF">DEO72_LG1g1692</name>
</gene>
<evidence type="ECO:0000256" key="4">
    <source>
        <dbReference type="ARBA" id="ARBA00023163"/>
    </source>
</evidence>
<dbReference type="SUPFAM" id="SSF54171">
    <property type="entry name" value="DNA-binding domain"/>
    <property type="match status" value="1"/>
</dbReference>
<dbReference type="PROSITE" id="PS51032">
    <property type="entry name" value="AP2_ERF"/>
    <property type="match status" value="1"/>
</dbReference>
<evidence type="ECO:0000256" key="1">
    <source>
        <dbReference type="ARBA" id="ARBA00004123"/>
    </source>
</evidence>
<dbReference type="GO" id="GO:0003677">
    <property type="term" value="F:DNA binding"/>
    <property type="evidence" value="ECO:0007669"/>
    <property type="project" value="UniProtKB-KW"/>
</dbReference>
<dbReference type="AlphaFoldDB" id="A0A4D6KNI0"/>
<organism evidence="7 8">
    <name type="scientific">Vigna unguiculata</name>
    <name type="common">Cowpea</name>
    <dbReference type="NCBI Taxonomy" id="3917"/>
    <lineage>
        <taxon>Eukaryota</taxon>
        <taxon>Viridiplantae</taxon>
        <taxon>Streptophyta</taxon>
        <taxon>Embryophyta</taxon>
        <taxon>Tracheophyta</taxon>
        <taxon>Spermatophyta</taxon>
        <taxon>Magnoliopsida</taxon>
        <taxon>eudicotyledons</taxon>
        <taxon>Gunneridae</taxon>
        <taxon>Pentapetalae</taxon>
        <taxon>rosids</taxon>
        <taxon>fabids</taxon>
        <taxon>Fabales</taxon>
        <taxon>Fabaceae</taxon>
        <taxon>Papilionoideae</taxon>
        <taxon>50 kb inversion clade</taxon>
        <taxon>NPAAA clade</taxon>
        <taxon>indigoferoid/millettioid clade</taxon>
        <taxon>Phaseoleae</taxon>
        <taxon>Vigna</taxon>
    </lineage>
</organism>
<dbReference type="EMBL" id="CP039345">
    <property type="protein sequence ID" value="QCD78063.1"/>
    <property type="molecule type" value="Genomic_DNA"/>
</dbReference>
<keyword evidence="5" id="KW-0539">Nucleus</keyword>
<comment type="subcellular location">
    <subcellularLocation>
        <location evidence="1">Nucleus</location>
    </subcellularLocation>
</comment>
<dbReference type="GO" id="GO:0003700">
    <property type="term" value="F:DNA-binding transcription factor activity"/>
    <property type="evidence" value="ECO:0007669"/>
    <property type="project" value="InterPro"/>
</dbReference>
<dbReference type="InterPro" id="IPR036955">
    <property type="entry name" value="AP2/ERF_dom_sf"/>
</dbReference>
<keyword evidence="2" id="KW-0805">Transcription regulation</keyword>
<evidence type="ECO:0000256" key="3">
    <source>
        <dbReference type="ARBA" id="ARBA00023125"/>
    </source>
</evidence>
<evidence type="ECO:0000259" key="6">
    <source>
        <dbReference type="PROSITE" id="PS51032"/>
    </source>
</evidence>
<dbReference type="PANTHER" id="PTHR32467:SF81">
    <property type="entry name" value="OS06G0145700 PROTEIN"/>
    <property type="match status" value="1"/>
</dbReference>
<keyword evidence="3" id="KW-0238">DNA-binding</keyword>
<proteinExistence type="predicted"/>
<dbReference type="InterPro" id="IPR001471">
    <property type="entry name" value="AP2/ERF_dom"/>
</dbReference>
<sequence length="263" mass="29828">MSASSSTVAVYIGAYSTEVDAAKAHDLVSIRIGGLKALTNCHVRCHSKDMDEMRRMSKWDYICAIRGCNEDRFEAFVWDKSDPGEKGRTGAYSTEVDAAKAHDLVSIRIGGLKALTNCHVRCHSKDMDEMRRMSKWDYICAIRGILVLARPDIWLNLMFELKCTWHVCDYALGLFVGSAIENNYTNISSYNQSCDFTYAAYTWICDTNYLGSTIEGTTEAEVLEKQVVQWLRALHSRNKKALEFIAKGWNALILMHSMHWVVI</sequence>
<accession>A0A4D6KNI0</accession>
<feature type="domain" description="AP2/ERF" evidence="6">
    <location>
        <begin position="46"/>
        <end position="119"/>
    </location>
</feature>
<evidence type="ECO:0000256" key="5">
    <source>
        <dbReference type="ARBA" id="ARBA00023242"/>
    </source>
</evidence>
<dbReference type="Proteomes" id="UP000501690">
    <property type="component" value="Linkage Group LG1"/>
</dbReference>
<evidence type="ECO:0000313" key="7">
    <source>
        <dbReference type="EMBL" id="QCD78063.1"/>
    </source>
</evidence>
<dbReference type="GO" id="GO:0005634">
    <property type="term" value="C:nucleus"/>
    <property type="evidence" value="ECO:0007669"/>
    <property type="project" value="UniProtKB-SubCell"/>
</dbReference>
<keyword evidence="8" id="KW-1185">Reference proteome</keyword>